<accession>A0A803P9E1</accession>
<dbReference type="EnsemblPlants" id="evm.model.03.530">
    <property type="protein sequence ID" value="cds.evm.model.03.530"/>
    <property type="gene ID" value="evm.TU.03.530"/>
</dbReference>
<evidence type="ECO:0000313" key="1">
    <source>
        <dbReference type="EnsemblPlants" id="cds.evm.model.03.530"/>
    </source>
</evidence>
<dbReference type="AlphaFoldDB" id="A0A803P9E1"/>
<dbReference type="Proteomes" id="UP000596661">
    <property type="component" value="Chromosome 3"/>
</dbReference>
<reference evidence="1" key="1">
    <citation type="submission" date="2018-11" db="EMBL/GenBank/DDBJ databases">
        <authorList>
            <person name="Grassa J C."/>
        </authorList>
    </citation>
    <scope>NUCLEOTIDE SEQUENCE [LARGE SCALE GENOMIC DNA]</scope>
</reference>
<sequence length="174" mass="19024">MLRCLELGSHLNGGTPTLEVLFCRVLCCSRNSTFPAYSLGVVLAVKVGPLLCETWKICAEAGGDLVLLHDHVPTNEGPEGEELEEMINFCQSFSSKEFHVEKLMTTENLQEVGLIASHQDVAHLSLKETMQDAQWGDPDEVKEAITVITAKEALKAVKADENGWRIGGDNSQKA</sequence>
<protein>
    <submittedName>
        <fullName evidence="1">Uncharacterized protein</fullName>
    </submittedName>
</protein>
<keyword evidence="2" id="KW-1185">Reference proteome</keyword>
<organism evidence="1 2">
    <name type="scientific">Cannabis sativa</name>
    <name type="common">Hemp</name>
    <name type="synonym">Marijuana</name>
    <dbReference type="NCBI Taxonomy" id="3483"/>
    <lineage>
        <taxon>Eukaryota</taxon>
        <taxon>Viridiplantae</taxon>
        <taxon>Streptophyta</taxon>
        <taxon>Embryophyta</taxon>
        <taxon>Tracheophyta</taxon>
        <taxon>Spermatophyta</taxon>
        <taxon>Magnoliopsida</taxon>
        <taxon>eudicotyledons</taxon>
        <taxon>Gunneridae</taxon>
        <taxon>Pentapetalae</taxon>
        <taxon>rosids</taxon>
        <taxon>fabids</taxon>
        <taxon>Rosales</taxon>
        <taxon>Cannabaceae</taxon>
        <taxon>Cannabis</taxon>
    </lineage>
</organism>
<proteinExistence type="predicted"/>
<dbReference type="EMBL" id="UZAU01000261">
    <property type="status" value="NOT_ANNOTATED_CDS"/>
    <property type="molecule type" value="Genomic_DNA"/>
</dbReference>
<name>A0A803P9E1_CANSA</name>
<evidence type="ECO:0000313" key="2">
    <source>
        <dbReference type="Proteomes" id="UP000596661"/>
    </source>
</evidence>
<dbReference type="Gramene" id="evm.model.03.530">
    <property type="protein sequence ID" value="cds.evm.model.03.530"/>
    <property type="gene ID" value="evm.TU.03.530"/>
</dbReference>
<reference evidence="1" key="2">
    <citation type="submission" date="2021-03" db="UniProtKB">
        <authorList>
            <consortium name="EnsemblPlants"/>
        </authorList>
    </citation>
    <scope>IDENTIFICATION</scope>
</reference>